<dbReference type="InterPro" id="IPR005744">
    <property type="entry name" value="Hy-lIII"/>
</dbReference>
<name>A0A2H9T5T4_9ZZZZ</name>
<evidence type="ECO:0000256" key="4">
    <source>
        <dbReference type="ARBA" id="ARBA00022989"/>
    </source>
</evidence>
<gene>
    <name evidence="7" type="ORF">CI610_02474</name>
</gene>
<feature type="transmembrane region" description="Helical" evidence="6">
    <location>
        <begin position="116"/>
        <end position="136"/>
    </location>
</feature>
<reference evidence="7" key="1">
    <citation type="journal article" date="2017" name="Appl. Environ. Microbiol.">
        <title>Molecular characterization of an Endozoicomonas-like organism causing infection in king scallop Pecten maximus L.</title>
        <authorList>
            <person name="Cano I."/>
            <person name="van Aerle R."/>
            <person name="Ross S."/>
            <person name="Verner-Jeffreys D.W."/>
            <person name="Paley R.K."/>
            <person name="Rimmer G."/>
            <person name="Ryder D."/>
            <person name="Hooper P."/>
            <person name="Stone D."/>
            <person name="Feist S.W."/>
        </authorList>
    </citation>
    <scope>NUCLEOTIDE SEQUENCE</scope>
</reference>
<dbReference type="Pfam" id="PF03006">
    <property type="entry name" value="HlyIII"/>
    <property type="match status" value="1"/>
</dbReference>
<evidence type="ECO:0000256" key="3">
    <source>
        <dbReference type="ARBA" id="ARBA00022692"/>
    </source>
</evidence>
<dbReference type="InterPro" id="IPR004254">
    <property type="entry name" value="AdipoR/HlyIII-related"/>
</dbReference>
<sequence>MEQTLSEKRILEKGYSLAEEIANSITHGIGALLSIAALVILVTYATLQSDMWRIVSFSIYGTSLILLYLASTLYHSFPQPHIKRLLKVFDHCAIYLLIAGTYTPFLLVSIRGIMGWTLFSIIWLLAISGITLKLAFRNRYHGLSVATYVLMGWLAVFASRELAHSLSGQGLGWVVAGGITYTLGVFFYLVKRIPFNHAIWHLFVLGGSICHFFAVYWYVLPQQN</sequence>
<feature type="transmembrane region" description="Helical" evidence="6">
    <location>
        <begin position="21"/>
        <end position="45"/>
    </location>
</feature>
<feature type="transmembrane region" description="Helical" evidence="6">
    <location>
        <begin position="92"/>
        <end position="110"/>
    </location>
</feature>
<protein>
    <recommendedName>
        <fullName evidence="8">Hemolysin-III related</fullName>
    </recommendedName>
</protein>
<dbReference type="GO" id="GO:0140911">
    <property type="term" value="F:pore-forming activity"/>
    <property type="evidence" value="ECO:0007669"/>
    <property type="project" value="InterPro"/>
</dbReference>
<dbReference type="GO" id="GO:0005886">
    <property type="term" value="C:plasma membrane"/>
    <property type="evidence" value="ECO:0007669"/>
    <property type="project" value="UniProtKB-SubCell"/>
</dbReference>
<feature type="transmembrane region" description="Helical" evidence="6">
    <location>
        <begin position="202"/>
        <end position="219"/>
    </location>
</feature>
<evidence type="ECO:0008006" key="8">
    <source>
        <dbReference type="Google" id="ProtNLM"/>
    </source>
</evidence>
<proteinExistence type="predicted"/>
<keyword evidence="4 6" id="KW-1133">Transmembrane helix</keyword>
<organism evidence="7">
    <name type="scientific">invertebrate metagenome</name>
    <dbReference type="NCBI Taxonomy" id="1711999"/>
    <lineage>
        <taxon>unclassified sequences</taxon>
        <taxon>metagenomes</taxon>
        <taxon>organismal metagenomes</taxon>
    </lineage>
</organism>
<evidence type="ECO:0000256" key="5">
    <source>
        <dbReference type="ARBA" id="ARBA00023136"/>
    </source>
</evidence>
<evidence type="ECO:0000313" key="7">
    <source>
        <dbReference type="EMBL" id="PJE78580.1"/>
    </source>
</evidence>
<feature type="transmembrane region" description="Helical" evidence="6">
    <location>
        <begin position="51"/>
        <end position="71"/>
    </location>
</feature>
<comment type="subcellular location">
    <subcellularLocation>
        <location evidence="1">Cell membrane</location>
        <topology evidence="1">Multi-pass membrane protein</topology>
    </subcellularLocation>
</comment>
<dbReference type="PANTHER" id="PTHR20855:SF3">
    <property type="entry name" value="LD03007P"/>
    <property type="match status" value="1"/>
</dbReference>
<keyword evidence="5 6" id="KW-0472">Membrane</keyword>
<feature type="transmembrane region" description="Helical" evidence="6">
    <location>
        <begin position="143"/>
        <end position="159"/>
    </location>
</feature>
<dbReference type="AlphaFoldDB" id="A0A2H9T5T4"/>
<evidence type="ECO:0000256" key="6">
    <source>
        <dbReference type="SAM" id="Phobius"/>
    </source>
</evidence>
<accession>A0A2H9T5T4</accession>
<dbReference type="PANTHER" id="PTHR20855">
    <property type="entry name" value="ADIPOR/PROGESTIN RECEPTOR-RELATED"/>
    <property type="match status" value="1"/>
</dbReference>
<comment type="caution">
    <text evidence="7">The sequence shown here is derived from an EMBL/GenBank/DDBJ whole genome shotgun (WGS) entry which is preliminary data.</text>
</comment>
<evidence type="ECO:0000256" key="1">
    <source>
        <dbReference type="ARBA" id="ARBA00004651"/>
    </source>
</evidence>
<keyword evidence="2" id="KW-1003">Cell membrane</keyword>
<keyword evidence="3 6" id="KW-0812">Transmembrane</keyword>
<feature type="transmembrane region" description="Helical" evidence="6">
    <location>
        <begin position="171"/>
        <end position="190"/>
    </location>
</feature>
<dbReference type="NCBIfam" id="TIGR01065">
    <property type="entry name" value="hlyIII"/>
    <property type="match status" value="1"/>
</dbReference>
<dbReference type="EMBL" id="NSIT01000156">
    <property type="protein sequence ID" value="PJE78580.1"/>
    <property type="molecule type" value="Genomic_DNA"/>
</dbReference>
<evidence type="ECO:0000256" key="2">
    <source>
        <dbReference type="ARBA" id="ARBA00022475"/>
    </source>
</evidence>